<reference evidence="4" key="1">
    <citation type="journal article" date="2019" name="Int. J. Syst. Evol. Microbiol.">
        <title>The Global Catalogue of Microorganisms (GCM) 10K type strain sequencing project: providing services to taxonomists for standard genome sequencing and annotation.</title>
        <authorList>
            <consortium name="The Broad Institute Genomics Platform"/>
            <consortium name="The Broad Institute Genome Sequencing Center for Infectious Disease"/>
            <person name="Wu L."/>
            <person name="Ma J."/>
        </authorList>
    </citation>
    <scope>NUCLEOTIDE SEQUENCE [LARGE SCALE GENOMIC DNA]</scope>
    <source>
        <strain evidence="4">CCUG 62114</strain>
    </source>
</reference>
<dbReference type="Proteomes" id="UP001596997">
    <property type="component" value="Unassembled WGS sequence"/>
</dbReference>
<dbReference type="InterPro" id="IPR026444">
    <property type="entry name" value="Secre_tail"/>
</dbReference>
<accession>A0ABW3I4E0</accession>
<comment type="caution">
    <text evidence="3">The sequence shown here is derived from an EMBL/GenBank/DDBJ whole genome shotgun (WGS) entry which is preliminary data.</text>
</comment>
<evidence type="ECO:0000259" key="2">
    <source>
        <dbReference type="Pfam" id="PF18962"/>
    </source>
</evidence>
<dbReference type="NCBIfam" id="NF033708">
    <property type="entry name" value="T9SS_Cterm_ChiA"/>
    <property type="match status" value="1"/>
</dbReference>
<evidence type="ECO:0000313" key="4">
    <source>
        <dbReference type="Proteomes" id="UP001596997"/>
    </source>
</evidence>
<feature type="domain" description="Secretion system C-terminal sorting" evidence="2">
    <location>
        <begin position="262"/>
        <end position="333"/>
    </location>
</feature>
<protein>
    <submittedName>
        <fullName evidence="3">T9SS type A sorting domain-containing protein</fullName>
    </submittedName>
</protein>
<gene>
    <name evidence="3" type="ORF">ACFQ1O_10825</name>
</gene>
<dbReference type="Pfam" id="PF18962">
    <property type="entry name" value="Por_Secre_tail"/>
    <property type="match status" value="1"/>
</dbReference>
<keyword evidence="4" id="KW-1185">Reference proteome</keyword>
<keyword evidence="1" id="KW-0732">Signal</keyword>
<dbReference type="EMBL" id="JBHTJM010000009">
    <property type="protein sequence ID" value="MFD0964497.1"/>
    <property type="molecule type" value="Genomic_DNA"/>
</dbReference>
<organism evidence="3 4">
    <name type="scientific">Pseudofulvibacter geojedonensis</name>
    <dbReference type="NCBI Taxonomy" id="1123758"/>
    <lineage>
        <taxon>Bacteria</taxon>
        <taxon>Pseudomonadati</taxon>
        <taxon>Bacteroidota</taxon>
        <taxon>Flavobacteriia</taxon>
        <taxon>Flavobacteriales</taxon>
        <taxon>Flavobacteriaceae</taxon>
        <taxon>Pseudofulvibacter</taxon>
    </lineage>
</organism>
<proteinExistence type="predicted"/>
<sequence>MIKNYILYFGLLLSLNLYAQLNPGDIAFLGMNTDATEGYSFITLNNIPGNEIIFFSDRGIINNGAYIAGTEGTYRFTAPAGGISCGTIISFDETSPDTYTITGVTGATMTLEAGSANLGSGDQVYAYQTAGNTISAIPSDATFIAAIMSDYDAICVDGATGWTQSSCVSSTSESIVPPGLTNGVNCISMTPSGPEIDNMRYTGTLTGDSFTLRTAIHNPANWETNNSPRYDLTPGNYQTPNVSCIPLSTDEFSLENKITLAPNPVQENRILNINNNSQNTIISVEVFDVIGKKVYSTTSVTENIQFPTNTPSGMYFVKITDSRNNNITKKVIIE</sequence>
<evidence type="ECO:0000313" key="3">
    <source>
        <dbReference type="EMBL" id="MFD0964497.1"/>
    </source>
</evidence>
<dbReference type="NCBIfam" id="TIGR04183">
    <property type="entry name" value="Por_Secre_tail"/>
    <property type="match status" value="1"/>
</dbReference>
<dbReference type="RefSeq" id="WP_377716042.1">
    <property type="nucleotide sequence ID" value="NZ_JBHTJM010000009.1"/>
</dbReference>
<name>A0ABW3I4E0_9FLAO</name>
<evidence type="ECO:0000256" key="1">
    <source>
        <dbReference type="ARBA" id="ARBA00022729"/>
    </source>
</evidence>